<keyword evidence="2" id="KW-1185">Reference proteome</keyword>
<gene>
    <name evidence="1" type="ORF">I4F81_004340</name>
</gene>
<name>A0ACC3BV37_PYRYE</name>
<sequence length="311" mass="34584">MTGAFSVACTGPRPFTGWKSKWQLPRRAAGAHHRTVSSKERATVRNKKRLASPCALRIRQSSCELKPSFRRACCSAPSGRDRRDAKRAVHLTAAEKRVAARNGVHRPRRQRRQRQRHRWCDLPSIPFPFPTHPARPHRLMGTRALPSTLMKSITRGRKAASSPFYDQDVQAEAVLPARVLQRQLALWSVAAAPAANALPRGSWRSGSWLLTLEVGGAAATLGVTTPRGVRRRWETTTAVIQRAQVGDGGRTPLGYGRRLIRRPPRPRVTNATAAYTLAVLPGLPAPLAMLLRRQSEGRPRQPAQPLCYARW</sequence>
<evidence type="ECO:0000313" key="2">
    <source>
        <dbReference type="Proteomes" id="UP000798662"/>
    </source>
</evidence>
<dbReference type="Proteomes" id="UP000798662">
    <property type="component" value="Chromosome 1"/>
</dbReference>
<evidence type="ECO:0000313" key="1">
    <source>
        <dbReference type="EMBL" id="KAK1861760.1"/>
    </source>
</evidence>
<dbReference type="EMBL" id="CM020618">
    <property type="protein sequence ID" value="KAK1861760.1"/>
    <property type="molecule type" value="Genomic_DNA"/>
</dbReference>
<reference evidence="1" key="1">
    <citation type="submission" date="2019-11" db="EMBL/GenBank/DDBJ databases">
        <title>Nori genome reveals adaptations in red seaweeds to the harsh intertidal environment.</title>
        <authorList>
            <person name="Wang D."/>
            <person name="Mao Y."/>
        </authorList>
    </citation>
    <scope>NUCLEOTIDE SEQUENCE</scope>
    <source>
        <tissue evidence="1">Gametophyte</tissue>
    </source>
</reference>
<accession>A0ACC3BV37</accession>
<comment type="caution">
    <text evidence="1">The sequence shown here is derived from an EMBL/GenBank/DDBJ whole genome shotgun (WGS) entry which is preliminary data.</text>
</comment>
<proteinExistence type="predicted"/>
<organism evidence="1 2">
    <name type="scientific">Pyropia yezoensis</name>
    <name type="common">Susabi-nori</name>
    <name type="synonym">Porphyra yezoensis</name>
    <dbReference type="NCBI Taxonomy" id="2788"/>
    <lineage>
        <taxon>Eukaryota</taxon>
        <taxon>Rhodophyta</taxon>
        <taxon>Bangiophyceae</taxon>
        <taxon>Bangiales</taxon>
        <taxon>Bangiaceae</taxon>
        <taxon>Pyropia</taxon>
    </lineage>
</organism>
<protein>
    <submittedName>
        <fullName evidence="1">Uncharacterized protein</fullName>
    </submittedName>
</protein>